<evidence type="ECO:0000256" key="5">
    <source>
        <dbReference type="ARBA" id="ARBA00022989"/>
    </source>
</evidence>
<protein>
    <recommendedName>
        <fullName evidence="9">Serine-threonine/tyrosine-protein kinase catalytic domain-containing protein</fullName>
    </recommendedName>
</protein>
<dbReference type="AlphaFoldDB" id="A0A6D2KAC5"/>
<dbReference type="PANTHER" id="PTHR27009">
    <property type="entry name" value="RUST RESISTANCE KINASE LR10-RELATED"/>
    <property type="match status" value="1"/>
</dbReference>
<keyword evidence="11" id="KW-1185">Reference proteome</keyword>
<reference evidence="10" key="1">
    <citation type="submission" date="2020-01" db="EMBL/GenBank/DDBJ databases">
        <authorList>
            <person name="Mishra B."/>
        </authorList>
    </citation>
    <scope>NUCLEOTIDE SEQUENCE [LARGE SCALE GENOMIC DNA]</scope>
</reference>
<evidence type="ECO:0000313" key="10">
    <source>
        <dbReference type="EMBL" id="CAA7049983.1"/>
    </source>
</evidence>
<organism evidence="10 11">
    <name type="scientific">Microthlaspi erraticum</name>
    <dbReference type="NCBI Taxonomy" id="1685480"/>
    <lineage>
        <taxon>Eukaryota</taxon>
        <taxon>Viridiplantae</taxon>
        <taxon>Streptophyta</taxon>
        <taxon>Embryophyta</taxon>
        <taxon>Tracheophyta</taxon>
        <taxon>Spermatophyta</taxon>
        <taxon>Magnoliopsida</taxon>
        <taxon>eudicotyledons</taxon>
        <taxon>Gunneridae</taxon>
        <taxon>Pentapetalae</taxon>
        <taxon>rosids</taxon>
        <taxon>malvids</taxon>
        <taxon>Brassicales</taxon>
        <taxon>Brassicaceae</taxon>
        <taxon>Coluteocarpeae</taxon>
        <taxon>Microthlaspi</taxon>
    </lineage>
</organism>
<feature type="region of interest" description="Disordered" evidence="8">
    <location>
        <begin position="129"/>
        <end position="152"/>
    </location>
</feature>
<keyword evidence="2" id="KW-0808">Transferase</keyword>
<keyword evidence="2" id="KW-0723">Serine/threonine-protein kinase</keyword>
<evidence type="ECO:0000256" key="1">
    <source>
        <dbReference type="ARBA" id="ARBA00004479"/>
    </source>
</evidence>
<keyword evidence="4" id="KW-0732">Signal</keyword>
<keyword evidence="7" id="KW-0325">Glycoprotein</keyword>
<feature type="domain" description="Serine-threonine/tyrosine-protein kinase catalytic" evidence="9">
    <location>
        <begin position="7"/>
        <end position="102"/>
    </location>
</feature>
<dbReference type="Pfam" id="PF07714">
    <property type="entry name" value="PK_Tyr_Ser-Thr"/>
    <property type="match status" value="1"/>
</dbReference>
<evidence type="ECO:0000256" key="4">
    <source>
        <dbReference type="ARBA" id="ARBA00022729"/>
    </source>
</evidence>
<keyword evidence="5" id="KW-1133">Transmembrane helix</keyword>
<keyword evidence="6" id="KW-0472">Membrane</keyword>
<dbReference type="EMBL" id="CACVBM020001434">
    <property type="protein sequence ID" value="CAA7049983.1"/>
    <property type="molecule type" value="Genomic_DNA"/>
</dbReference>
<evidence type="ECO:0000256" key="6">
    <source>
        <dbReference type="ARBA" id="ARBA00023136"/>
    </source>
</evidence>
<accession>A0A6D2KAC5</accession>
<sequence>MIFRVYGSVSHKSDVYSYGILVLEMIGATNKERVGNVASNTSSVYFPDWIYKDLENEQHGKLFWDELTQEEEEITKKMILVALWCIQSYPSNRPSMNRAVEILEGSLDGLELPPWPVLQFPIAPFQDSSTLSGDTQLPQNDDSSTMSHLLIL</sequence>
<dbReference type="InterPro" id="IPR045874">
    <property type="entry name" value="LRK10/LRL21-25-like"/>
</dbReference>
<dbReference type="SUPFAM" id="SSF56112">
    <property type="entry name" value="Protein kinase-like (PK-like)"/>
    <property type="match status" value="1"/>
</dbReference>
<dbReference type="OrthoDB" id="1739851at2759"/>
<gene>
    <name evidence="10" type="ORF">MERR_LOCUS37218</name>
</gene>
<name>A0A6D2KAC5_9BRAS</name>
<dbReference type="GO" id="GO:0004674">
    <property type="term" value="F:protein serine/threonine kinase activity"/>
    <property type="evidence" value="ECO:0007669"/>
    <property type="project" value="UniProtKB-KW"/>
</dbReference>
<dbReference type="Gene3D" id="1.10.510.10">
    <property type="entry name" value="Transferase(Phosphotransferase) domain 1"/>
    <property type="match status" value="1"/>
</dbReference>
<proteinExistence type="predicted"/>
<keyword evidence="3" id="KW-0812">Transmembrane</keyword>
<dbReference type="Proteomes" id="UP000467841">
    <property type="component" value="Unassembled WGS sequence"/>
</dbReference>
<dbReference type="GO" id="GO:0016020">
    <property type="term" value="C:membrane"/>
    <property type="evidence" value="ECO:0007669"/>
    <property type="project" value="UniProtKB-SubCell"/>
</dbReference>
<comment type="subcellular location">
    <subcellularLocation>
        <location evidence="1">Membrane</location>
        <topology evidence="1">Single-pass type I membrane protein</topology>
    </subcellularLocation>
</comment>
<evidence type="ECO:0000256" key="7">
    <source>
        <dbReference type="ARBA" id="ARBA00023180"/>
    </source>
</evidence>
<dbReference type="InterPro" id="IPR001245">
    <property type="entry name" value="Ser-Thr/Tyr_kinase_cat_dom"/>
</dbReference>
<evidence type="ECO:0000259" key="9">
    <source>
        <dbReference type="Pfam" id="PF07714"/>
    </source>
</evidence>
<evidence type="ECO:0000256" key="2">
    <source>
        <dbReference type="ARBA" id="ARBA00022527"/>
    </source>
</evidence>
<evidence type="ECO:0000256" key="3">
    <source>
        <dbReference type="ARBA" id="ARBA00022692"/>
    </source>
</evidence>
<comment type="caution">
    <text evidence="10">The sequence shown here is derived from an EMBL/GenBank/DDBJ whole genome shotgun (WGS) entry which is preliminary data.</text>
</comment>
<keyword evidence="2" id="KW-0418">Kinase</keyword>
<dbReference type="InterPro" id="IPR011009">
    <property type="entry name" value="Kinase-like_dom_sf"/>
</dbReference>
<evidence type="ECO:0000313" key="11">
    <source>
        <dbReference type="Proteomes" id="UP000467841"/>
    </source>
</evidence>
<evidence type="ECO:0000256" key="8">
    <source>
        <dbReference type="SAM" id="MobiDB-lite"/>
    </source>
</evidence>